<feature type="compositionally biased region" description="Basic and acidic residues" evidence="1">
    <location>
        <begin position="62"/>
        <end position="76"/>
    </location>
</feature>
<evidence type="ECO:0000313" key="3">
    <source>
        <dbReference type="EMBL" id="TBU61400.1"/>
    </source>
</evidence>
<dbReference type="Proteomes" id="UP000292082">
    <property type="component" value="Unassembled WGS sequence"/>
</dbReference>
<gene>
    <name evidence="3" type="ORF">BD310DRAFT_193933</name>
    <name evidence="2" type="ORF">BD311DRAFT_755399</name>
</gene>
<proteinExistence type="predicted"/>
<reference evidence="2 4" key="1">
    <citation type="submission" date="2019-01" db="EMBL/GenBank/DDBJ databases">
        <title>Draft genome sequences of three monokaryotic isolates of the white-rot basidiomycete fungus Dichomitus squalens.</title>
        <authorList>
            <consortium name="DOE Joint Genome Institute"/>
            <person name="Lopez S.C."/>
            <person name="Andreopoulos B."/>
            <person name="Pangilinan J."/>
            <person name="Lipzen A."/>
            <person name="Riley R."/>
            <person name="Ahrendt S."/>
            <person name="Ng V."/>
            <person name="Barry K."/>
            <person name="Daum C."/>
            <person name="Grigoriev I.V."/>
            <person name="Hilden K.S."/>
            <person name="Makela M.R."/>
            <person name="de Vries R.P."/>
        </authorList>
    </citation>
    <scope>NUCLEOTIDE SEQUENCE [LARGE SCALE GENOMIC DNA]</scope>
    <source>
        <strain evidence="3 4">CBS 464.89</strain>
        <strain evidence="2">OM18370.1</strain>
    </source>
</reference>
<evidence type="ECO:0000256" key="1">
    <source>
        <dbReference type="SAM" id="MobiDB-lite"/>
    </source>
</evidence>
<organism evidence="2">
    <name type="scientific">Dichomitus squalens</name>
    <dbReference type="NCBI Taxonomy" id="114155"/>
    <lineage>
        <taxon>Eukaryota</taxon>
        <taxon>Fungi</taxon>
        <taxon>Dikarya</taxon>
        <taxon>Basidiomycota</taxon>
        <taxon>Agaricomycotina</taxon>
        <taxon>Agaricomycetes</taxon>
        <taxon>Polyporales</taxon>
        <taxon>Polyporaceae</taxon>
        <taxon>Dichomitus</taxon>
    </lineage>
</organism>
<protein>
    <submittedName>
        <fullName evidence="2">Uncharacterized protein</fullName>
    </submittedName>
</protein>
<accession>A0A4Q9MU70</accession>
<dbReference type="AlphaFoldDB" id="A0A4Q9MU70"/>
<evidence type="ECO:0000313" key="4">
    <source>
        <dbReference type="Proteomes" id="UP000292082"/>
    </source>
</evidence>
<dbReference type="EMBL" id="ML145098">
    <property type="protein sequence ID" value="TBU61400.1"/>
    <property type="molecule type" value="Genomic_DNA"/>
</dbReference>
<sequence>MDRCGNRVALNALFHGIGSSSSAPHLPCPPATGKVSPARKYLSEATSVALSGRGVPLGPLKEPYERGSEGAQGERV</sequence>
<dbReference type="EMBL" id="ML143408">
    <property type="protein sequence ID" value="TBU30162.1"/>
    <property type="molecule type" value="Genomic_DNA"/>
</dbReference>
<feature type="region of interest" description="Disordered" evidence="1">
    <location>
        <begin position="52"/>
        <end position="76"/>
    </location>
</feature>
<dbReference type="Proteomes" id="UP000292957">
    <property type="component" value="Unassembled WGS sequence"/>
</dbReference>
<name>A0A4Q9MU70_9APHY</name>
<evidence type="ECO:0000313" key="2">
    <source>
        <dbReference type="EMBL" id="TBU30162.1"/>
    </source>
</evidence>
<keyword evidence="4" id="KW-1185">Reference proteome</keyword>